<reference evidence="3 4" key="1">
    <citation type="journal article" date="2016" name="Fungal Biol.">
        <title>The genome of Xylona heveae provides a window into fungal endophytism.</title>
        <authorList>
            <person name="Gazis R."/>
            <person name="Kuo A."/>
            <person name="Riley R."/>
            <person name="LaButti K."/>
            <person name="Lipzen A."/>
            <person name="Lin J."/>
            <person name="Amirebrahimi M."/>
            <person name="Hesse C.N."/>
            <person name="Spatafora J.W."/>
            <person name="Henrissat B."/>
            <person name="Hainaut M."/>
            <person name="Grigoriev I.V."/>
            <person name="Hibbett D.S."/>
        </authorList>
    </citation>
    <scope>NUCLEOTIDE SEQUENCE [LARGE SCALE GENOMIC DNA]</scope>
    <source>
        <strain evidence="3 4">TC161</strain>
    </source>
</reference>
<dbReference type="Pfam" id="PF07956">
    <property type="entry name" value="DUF1690"/>
    <property type="match status" value="1"/>
</dbReference>
<dbReference type="OrthoDB" id="5544375at2759"/>
<feature type="compositionally biased region" description="Polar residues" evidence="2">
    <location>
        <begin position="1"/>
        <end position="16"/>
    </location>
</feature>
<protein>
    <submittedName>
        <fullName evidence="3">DUF1690-domain-containing protein</fullName>
    </submittedName>
</protein>
<dbReference type="AlphaFoldDB" id="A0A165FGE4"/>
<name>A0A165FGE4_XYLHT</name>
<feature type="region of interest" description="Disordered" evidence="2">
    <location>
        <begin position="1"/>
        <end position="21"/>
    </location>
</feature>
<organism evidence="3 4">
    <name type="scientific">Xylona heveae (strain CBS 132557 / TC161)</name>
    <dbReference type="NCBI Taxonomy" id="1328760"/>
    <lineage>
        <taxon>Eukaryota</taxon>
        <taxon>Fungi</taxon>
        <taxon>Dikarya</taxon>
        <taxon>Ascomycota</taxon>
        <taxon>Pezizomycotina</taxon>
        <taxon>Xylonomycetes</taxon>
        <taxon>Xylonales</taxon>
        <taxon>Xylonaceae</taxon>
        <taxon>Xylona</taxon>
    </lineage>
</organism>
<feature type="compositionally biased region" description="Polar residues" evidence="2">
    <location>
        <begin position="68"/>
        <end position="82"/>
    </location>
</feature>
<dbReference type="RefSeq" id="XP_018186501.1">
    <property type="nucleotide sequence ID" value="XM_018336267.1"/>
</dbReference>
<dbReference type="GeneID" id="28901404"/>
<proteinExistence type="predicted"/>
<dbReference type="Proteomes" id="UP000076632">
    <property type="component" value="Unassembled WGS sequence"/>
</dbReference>
<accession>A0A165FGE4</accession>
<dbReference type="InterPro" id="IPR012471">
    <property type="entry name" value="DUF1690"/>
</dbReference>
<dbReference type="OMA" id="GKSLNCW"/>
<evidence type="ECO:0000256" key="1">
    <source>
        <dbReference type="SAM" id="Coils"/>
    </source>
</evidence>
<dbReference type="InParanoid" id="A0A165FGE4"/>
<evidence type="ECO:0000256" key="2">
    <source>
        <dbReference type="SAM" id="MobiDB-lite"/>
    </source>
</evidence>
<keyword evidence="4" id="KW-1185">Reference proteome</keyword>
<dbReference type="FunCoup" id="A0A165FGE4">
    <property type="interactions" value="51"/>
</dbReference>
<feature type="region of interest" description="Disordered" evidence="2">
    <location>
        <begin position="68"/>
        <end position="103"/>
    </location>
</feature>
<dbReference type="EMBL" id="KV407462">
    <property type="protein sequence ID" value="KZF20946.1"/>
    <property type="molecule type" value="Genomic_DNA"/>
</dbReference>
<sequence length="177" mass="19976">MGANNSKPEAQTSQHIFTGESPVRFSQNLIDSLQNSAETDSTRAKALELHIQARVAEELERLQTRESQMLQELSEKVSSAEQSKPAAEISEAAQSAGDKLRDLGRDSVQKEIAELRQRLEGRRKLEDLDKDVEHAKEDVVKCLRINDRRPLDCYKEVSTFKTQVARLEKGFVDRVIG</sequence>
<feature type="coiled-coil region" evidence="1">
    <location>
        <begin position="105"/>
        <end position="138"/>
    </location>
</feature>
<keyword evidence="1" id="KW-0175">Coiled coil</keyword>
<gene>
    <name evidence="3" type="ORF">L228DRAFT_284851</name>
</gene>
<evidence type="ECO:0000313" key="4">
    <source>
        <dbReference type="Proteomes" id="UP000076632"/>
    </source>
</evidence>
<evidence type="ECO:0000313" key="3">
    <source>
        <dbReference type="EMBL" id="KZF20946.1"/>
    </source>
</evidence>